<evidence type="ECO:0000313" key="7">
    <source>
        <dbReference type="EMBL" id="MCF2563860.1"/>
    </source>
</evidence>
<evidence type="ECO:0000256" key="1">
    <source>
        <dbReference type="ARBA" id="ARBA00001917"/>
    </source>
</evidence>
<evidence type="ECO:0000313" key="8">
    <source>
        <dbReference type="Proteomes" id="UP001200470"/>
    </source>
</evidence>
<dbReference type="PANTHER" id="PTHR43673">
    <property type="entry name" value="NAD(P)H NITROREDUCTASE YDGI-RELATED"/>
    <property type="match status" value="1"/>
</dbReference>
<comment type="cofactor">
    <cofactor evidence="1">
        <name>FMN</name>
        <dbReference type="ChEBI" id="CHEBI:58210"/>
    </cofactor>
</comment>
<dbReference type="CDD" id="cd02136">
    <property type="entry name" value="PnbA_NfnB-like"/>
    <property type="match status" value="1"/>
</dbReference>
<dbReference type="SUPFAM" id="SSF55469">
    <property type="entry name" value="FMN-dependent nitroreductase-like"/>
    <property type="match status" value="1"/>
</dbReference>
<accession>A0ABS9CH32</accession>
<dbReference type="Gene3D" id="3.40.109.10">
    <property type="entry name" value="NADH Oxidase"/>
    <property type="match status" value="1"/>
</dbReference>
<evidence type="ECO:0000259" key="6">
    <source>
        <dbReference type="Pfam" id="PF00881"/>
    </source>
</evidence>
<dbReference type="EMBL" id="JADYTN010000013">
    <property type="protein sequence ID" value="MCF2563860.1"/>
    <property type="molecule type" value="Genomic_DNA"/>
</dbReference>
<keyword evidence="4" id="KW-0288">FMN</keyword>
<keyword evidence="8" id="KW-1185">Reference proteome</keyword>
<dbReference type="Pfam" id="PF00881">
    <property type="entry name" value="Nitroreductase"/>
    <property type="match status" value="1"/>
</dbReference>
<gene>
    <name evidence="7" type="ORF">I6E12_07020</name>
</gene>
<evidence type="ECO:0000256" key="5">
    <source>
        <dbReference type="ARBA" id="ARBA00023002"/>
    </source>
</evidence>
<evidence type="ECO:0000256" key="3">
    <source>
        <dbReference type="ARBA" id="ARBA00022630"/>
    </source>
</evidence>
<sequence length="182" mass="20279">MNKTIQDIIERRSVKKYMAKSVPDELIEQIVKAGTYAPSGMNKQAAIILAVTNKEMRDRLSRINLDIVMARNMNTTSGHADPFYGAPVVLVVLAKKDVATRVYDGTLVMENMMIAAQSLGLGSCWIHRAKETFETEEGKQILQELGIKDEYEGIGNCIVGYAAPDALKPQVERKSDYVVWVK</sequence>
<reference evidence="7 8" key="1">
    <citation type="submission" date="2020-12" db="EMBL/GenBank/DDBJ databases">
        <title>Whole genome sequences of gut porcine anaerobes.</title>
        <authorList>
            <person name="Kubasova T."/>
            <person name="Jahodarova E."/>
            <person name="Rychlik I."/>
        </authorList>
    </citation>
    <scope>NUCLEOTIDE SEQUENCE [LARGE SCALE GENOMIC DNA]</scope>
    <source>
        <strain evidence="7 8">An925</strain>
    </source>
</reference>
<dbReference type="InterPro" id="IPR029479">
    <property type="entry name" value="Nitroreductase"/>
</dbReference>
<dbReference type="Proteomes" id="UP001200470">
    <property type="component" value="Unassembled WGS sequence"/>
</dbReference>
<protein>
    <submittedName>
        <fullName evidence="7">Nitroreductase</fullName>
    </submittedName>
</protein>
<dbReference type="PANTHER" id="PTHR43673:SF2">
    <property type="entry name" value="NITROREDUCTASE"/>
    <property type="match status" value="1"/>
</dbReference>
<feature type="domain" description="Nitroreductase" evidence="6">
    <location>
        <begin position="9"/>
        <end position="161"/>
    </location>
</feature>
<proteinExistence type="inferred from homology"/>
<evidence type="ECO:0000256" key="4">
    <source>
        <dbReference type="ARBA" id="ARBA00022643"/>
    </source>
</evidence>
<comment type="caution">
    <text evidence="7">The sequence shown here is derived from an EMBL/GenBank/DDBJ whole genome shotgun (WGS) entry which is preliminary data.</text>
</comment>
<comment type="similarity">
    <text evidence="2">Belongs to the nitroreductase family.</text>
</comment>
<organism evidence="7 8">
    <name type="scientific">Xylanibacter brevis</name>
    <dbReference type="NCBI Taxonomy" id="83231"/>
    <lineage>
        <taxon>Bacteria</taxon>
        <taxon>Pseudomonadati</taxon>
        <taxon>Bacteroidota</taxon>
        <taxon>Bacteroidia</taxon>
        <taxon>Bacteroidales</taxon>
        <taxon>Prevotellaceae</taxon>
        <taxon>Xylanibacter</taxon>
    </lineage>
</organism>
<dbReference type="RefSeq" id="WP_094391802.1">
    <property type="nucleotide sequence ID" value="NZ_JADYTN010000013.1"/>
</dbReference>
<evidence type="ECO:0000256" key="2">
    <source>
        <dbReference type="ARBA" id="ARBA00007118"/>
    </source>
</evidence>
<dbReference type="InterPro" id="IPR000415">
    <property type="entry name" value="Nitroreductase-like"/>
</dbReference>
<keyword evidence="3" id="KW-0285">Flavoprotein</keyword>
<keyword evidence="5" id="KW-0560">Oxidoreductase</keyword>
<name>A0ABS9CH32_9BACT</name>